<proteinExistence type="predicted"/>
<reference evidence="2" key="1">
    <citation type="journal article" date="2022" name="Plant J.">
        <title>Strategies of tolerance reflected in two North American maple genomes.</title>
        <authorList>
            <person name="McEvoy S.L."/>
            <person name="Sezen U.U."/>
            <person name="Trouern-Trend A."/>
            <person name="McMahon S.M."/>
            <person name="Schaberg P.G."/>
            <person name="Yang J."/>
            <person name="Wegrzyn J.L."/>
            <person name="Swenson N.G."/>
        </authorList>
    </citation>
    <scope>NUCLEOTIDE SEQUENCE</scope>
    <source>
        <strain evidence="2">NS2018</strain>
    </source>
</reference>
<evidence type="ECO:0000313" key="2">
    <source>
        <dbReference type="EMBL" id="KAK0601315.1"/>
    </source>
</evidence>
<keyword evidence="3" id="KW-1185">Reference proteome</keyword>
<protein>
    <submittedName>
        <fullName evidence="2">Uncharacterized protein</fullName>
    </submittedName>
</protein>
<gene>
    <name evidence="2" type="ORF">LWI29_023127</name>
</gene>
<feature type="region of interest" description="Disordered" evidence="1">
    <location>
        <begin position="32"/>
        <end position="65"/>
    </location>
</feature>
<organism evidence="2 3">
    <name type="scientific">Acer saccharum</name>
    <name type="common">Sugar maple</name>
    <dbReference type="NCBI Taxonomy" id="4024"/>
    <lineage>
        <taxon>Eukaryota</taxon>
        <taxon>Viridiplantae</taxon>
        <taxon>Streptophyta</taxon>
        <taxon>Embryophyta</taxon>
        <taxon>Tracheophyta</taxon>
        <taxon>Spermatophyta</taxon>
        <taxon>Magnoliopsida</taxon>
        <taxon>eudicotyledons</taxon>
        <taxon>Gunneridae</taxon>
        <taxon>Pentapetalae</taxon>
        <taxon>rosids</taxon>
        <taxon>malvids</taxon>
        <taxon>Sapindales</taxon>
        <taxon>Sapindaceae</taxon>
        <taxon>Hippocastanoideae</taxon>
        <taxon>Acereae</taxon>
        <taxon>Acer</taxon>
    </lineage>
</organism>
<reference evidence="2" key="2">
    <citation type="submission" date="2023-06" db="EMBL/GenBank/DDBJ databases">
        <authorList>
            <person name="Swenson N.G."/>
            <person name="Wegrzyn J.L."/>
            <person name="Mcevoy S.L."/>
        </authorList>
    </citation>
    <scope>NUCLEOTIDE SEQUENCE</scope>
    <source>
        <strain evidence="2">NS2018</strain>
        <tissue evidence="2">Leaf</tissue>
    </source>
</reference>
<sequence length="120" mass="12805">MHLATFGDGWLHSLAVGSPLVRATTRLHSLAVGSPLPPSPCTAASPATGDGIDPPSANEVNKDGKVIRKDCGKKTLYKGLGSRPTRPNYGVGLSLVMRLGRLRNAMLERLLESDFLKGLW</sequence>
<name>A0AA39W2C8_ACESA</name>
<dbReference type="AlphaFoldDB" id="A0AA39W2C8"/>
<accession>A0AA39W2C8</accession>
<dbReference type="Proteomes" id="UP001168877">
    <property type="component" value="Unassembled WGS sequence"/>
</dbReference>
<evidence type="ECO:0000256" key="1">
    <source>
        <dbReference type="SAM" id="MobiDB-lite"/>
    </source>
</evidence>
<dbReference type="EMBL" id="JAUESC010000003">
    <property type="protein sequence ID" value="KAK0601315.1"/>
    <property type="molecule type" value="Genomic_DNA"/>
</dbReference>
<comment type="caution">
    <text evidence="2">The sequence shown here is derived from an EMBL/GenBank/DDBJ whole genome shotgun (WGS) entry which is preliminary data.</text>
</comment>
<evidence type="ECO:0000313" key="3">
    <source>
        <dbReference type="Proteomes" id="UP001168877"/>
    </source>
</evidence>